<proteinExistence type="predicted"/>
<keyword evidence="2" id="KW-1277">Toxin-antitoxin system</keyword>
<evidence type="ECO:0000313" key="7">
    <source>
        <dbReference type="EMBL" id="MBD2194293.1"/>
    </source>
</evidence>
<evidence type="ECO:0000256" key="3">
    <source>
        <dbReference type="ARBA" id="ARBA00022679"/>
    </source>
</evidence>
<feature type="domain" description="N-acetyltransferase" evidence="6">
    <location>
        <begin position="1"/>
        <end position="167"/>
    </location>
</feature>
<dbReference type="PANTHER" id="PTHR36449:SF1">
    <property type="entry name" value="ACETYLTRANSFERASE"/>
    <property type="match status" value="1"/>
</dbReference>
<comment type="catalytic activity">
    <reaction evidence="5">
        <text>glycyl-tRNA(Gly) + acetyl-CoA = N-acetylglycyl-tRNA(Gly) + CoA + H(+)</text>
        <dbReference type="Rhea" id="RHEA:81867"/>
        <dbReference type="Rhea" id="RHEA-COMP:9683"/>
        <dbReference type="Rhea" id="RHEA-COMP:19766"/>
        <dbReference type="ChEBI" id="CHEBI:15378"/>
        <dbReference type="ChEBI" id="CHEBI:57287"/>
        <dbReference type="ChEBI" id="CHEBI:57288"/>
        <dbReference type="ChEBI" id="CHEBI:78522"/>
        <dbReference type="ChEBI" id="CHEBI:232036"/>
    </reaction>
</comment>
<dbReference type="InterPro" id="IPR000182">
    <property type="entry name" value="GNAT_dom"/>
</dbReference>
<dbReference type="RefSeq" id="WP_096642456.1">
    <property type="nucleotide sequence ID" value="NZ_CAWPNO010000051.1"/>
</dbReference>
<accession>A0ABR8A3F9</accession>
<sequence>MSNFSPLNNLYIDKLSASHNVQDFDCGKPALNNFLINYALQNQQSDSSKTYVACLDNTVIGYYTLTVASVVHQDAPPRITKGLPKYPIPVALLARLAVSKDFQGRRIGSGLLKDCLKRVNAAADILGIRAVLVHAQDDEALRWYEHFNFEPSPTDPLHLFLLLKDIRRMLGNNL</sequence>
<gene>
    <name evidence="7" type="ORF">H6G24_02125</name>
</gene>
<evidence type="ECO:0000313" key="8">
    <source>
        <dbReference type="Proteomes" id="UP000658514"/>
    </source>
</evidence>
<dbReference type="InterPro" id="IPR016181">
    <property type="entry name" value="Acyl_CoA_acyltransferase"/>
</dbReference>
<dbReference type="PROSITE" id="PS51186">
    <property type="entry name" value="GNAT"/>
    <property type="match status" value="1"/>
</dbReference>
<evidence type="ECO:0000256" key="2">
    <source>
        <dbReference type="ARBA" id="ARBA00022649"/>
    </source>
</evidence>
<dbReference type="SUPFAM" id="SSF55729">
    <property type="entry name" value="Acyl-CoA N-acyltransferases (Nat)"/>
    <property type="match status" value="1"/>
</dbReference>
<dbReference type="PANTHER" id="PTHR36449">
    <property type="entry name" value="ACETYLTRANSFERASE-RELATED"/>
    <property type="match status" value="1"/>
</dbReference>
<evidence type="ECO:0000259" key="6">
    <source>
        <dbReference type="PROSITE" id="PS51186"/>
    </source>
</evidence>
<reference evidence="7 8" key="1">
    <citation type="journal article" date="2020" name="ISME J.">
        <title>Comparative genomics reveals insights into cyanobacterial evolution and habitat adaptation.</title>
        <authorList>
            <person name="Chen M.Y."/>
            <person name="Teng W.K."/>
            <person name="Zhao L."/>
            <person name="Hu C.X."/>
            <person name="Zhou Y.K."/>
            <person name="Han B.P."/>
            <person name="Song L.R."/>
            <person name="Shu W.S."/>
        </authorList>
    </citation>
    <scope>NUCLEOTIDE SEQUENCE [LARGE SCALE GENOMIC DNA]</scope>
    <source>
        <strain evidence="7 8">FACHB-288</strain>
    </source>
</reference>
<dbReference type="Gene3D" id="3.40.630.30">
    <property type="match status" value="1"/>
</dbReference>
<dbReference type="Pfam" id="PF13508">
    <property type="entry name" value="Acetyltransf_7"/>
    <property type="match status" value="1"/>
</dbReference>
<comment type="caution">
    <text evidence="7">The sequence shown here is derived from an EMBL/GenBank/DDBJ whole genome shotgun (WGS) entry which is preliminary data.</text>
</comment>
<keyword evidence="3" id="KW-0808">Transferase</keyword>
<keyword evidence="8" id="KW-1185">Reference proteome</keyword>
<name>A0ABR8A3F9_9CYAN</name>
<dbReference type="EMBL" id="JACJQH010000002">
    <property type="protein sequence ID" value="MBD2194293.1"/>
    <property type="molecule type" value="Genomic_DNA"/>
</dbReference>
<organism evidence="7 8">
    <name type="scientific">Calothrix parietina FACHB-288</name>
    <dbReference type="NCBI Taxonomy" id="2692896"/>
    <lineage>
        <taxon>Bacteria</taxon>
        <taxon>Bacillati</taxon>
        <taxon>Cyanobacteriota</taxon>
        <taxon>Cyanophyceae</taxon>
        <taxon>Nostocales</taxon>
        <taxon>Calotrichaceae</taxon>
        <taxon>Calothrix</taxon>
    </lineage>
</organism>
<dbReference type="CDD" id="cd04301">
    <property type="entry name" value="NAT_SF"/>
    <property type="match status" value="1"/>
</dbReference>
<evidence type="ECO:0000256" key="1">
    <source>
        <dbReference type="ARBA" id="ARBA00022491"/>
    </source>
</evidence>
<keyword evidence="1" id="KW-0678">Repressor</keyword>
<dbReference type="Proteomes" id="UP000658514">
    <property type="component" value="Unassembled WGS sequence"/>
</dbReference>
<evidence type="ECO:0000256" key="5">
    <source>
        <dbReference type="ARBA" id="ARBA00049880"/>
    </source>
</evidence>
<evidence type="ECO:0000256" key="4">
    <source>
        <dbReference type="ARBA" id="ARBA00023315"/>
    </source>
</evidence>
<keyword evidence="4" id="KW-0012">Acyltransferase</keyword>
<protein>
    <submittedName>
        <fullName evidence="7">GNAT family N-acetyltransferase</fullName>
    </submittedName>
</protein>